<dbReference type="STRING" id="1276538.A0A1X7RMT7"/>
<keyword evidence="6" id="KW-0906">Nuclear pore complex</keyword>
<name>A0A1X7RMT7_ZYMT9</name>
<dbReference type="GO" id="GO:0006406">
    <property type="term" value="P:mRNA export from nucleus"/>
    <property type="evidence" value="ECO:0007669"/>
    <property type="project" value="TreeGrafter"/>
</dbReference>
<keyword evidence="4" id="KW-0653">Protein transport</keyword>
<dbReference type="AlphaFoldDB" id="A0A1X7RMT7"/>
<accession>A0A1X7RMT7</accession>
<evidence type="ECO:0000256" key="4">
    <source>
        <dbReference type="ARBA" id="ARBA00022927"/>
    </source>
</evidence>
<gene>
    <name evidence="9" type="ORF">ZT3D7_G3876</name>
</gene>
<evidence type="ECO:0000256" key="6">
    <source>
        <dbReference type="ARBA" id="ARBA00023132"/>
    </source>
</evidence>
<dbReference type="GO" id="GO:0000055">
    <property type="term" value="P:ribosomal large subunit export from nucleus"/>
    <property type="evidence" value="ECO:0007669"/>
    <property type="project" value="InterPro"/>
</dbReference>
<proteinExistence type="predicted"/>
<evidence type="ECO:0000256" key="3">
    <source>
        <dbReference type="ARBA" id="ARBA00022816"/>
    </source>
</evidence>
<dbReference type="InterPro" id="IPR037700">
    <property type="entry name" value="NUP88/NUP82"/>
</dbReference>
<evidence type="ECO:0000256" key="8">
    <source>
        <dbReference type="SAM" id="MobiDB-lite"/>
    </source>
</evidence>
<protein>
    <submittedName>
        <fullName evidence="9">Uncharacterized protein</fullName>
    </submittedName>
</protein>
<evidence type="ECO:0000313" key="10">
    <source>
        <dbReference type="Proteomes" id="UP000215127"/>
    </source>
</evidence>
<keyword evidence="7" id="KW-0539">Nucleus</keyword>
<keyword evidence="5" id="KW-0811">Translocation</keyword>
<dbReference type="PANTHER" id="PTHR13257:SF0">
    <property type="entry name" value="NUCLEAR PORE COMPLEX PROTEIN NUP88"/>
    <property type="match status" value="1"/>
</dbReference>
<dbReference type="PANTHER" id="PTHR13257">
    <property type="entry name" value="NUCLEOPORIN NUP84-RELATED"/>
    <property type="match status" value="1"/>
</dbReference>
<evidence type="ECO:0000256" key="2">
    <source>
        <dbReference type="ARBA" id="ARBA00022448"/>
    </source>
</evidence>
<dbReference type="Proteomes" id="UP000215127">
    <property type="component" value="Chromosome 3"/>
</dbReference>
<evidence type="ECO:0000256" key="1">
    <source>
        <dbReference type="ARBA" id="ARBA00004567"/>
    </source>
</evidence>
<sequence length="884" mass="98119">MPKILSCQPRWLDHNTPAFDFFQPPDKNTSPQQHDEQRVAPPRKIAHRGSEVFTVVGNELRWSDLGVLKDAGEGEGRYEHRHGHNKPAYKVLRAPSYKQIQQLSVSPSGDLLAILTSHTCHIAVLPAREHLNYEDTQPLKLRYHQLGPTIHVLDQAPLVSAVWHPLSPSGNGLVTVTKDACVRLWELDIESRGTFNEPSLAVDLKKLGNASTVREDFSASKYGVNKGYSADDVEMQVASSCFGGQGRDAEDGWSSMTLWVAMTEGDVYALCPFLPAKFWAPPSLLPSLSTSIVAKTRVLDQDRQVSESDKRAAHQQSNWLADLDQQDPITVEGDHNVMEIYSRPERPGVIPKLQGPFQLSPEPDFGEITDIHVIAPKLNEEEFFDDEEDYDDFGHDEGLSVGIVCLATMTGKVHVCLNVEGVEAEWLPTKRARTHALEDADDVKELLLLDTVHFGGDDRVAASESWTTFTTSPVDRYEVFTTQASGVYSVSFRSWIGALEEELSAAQTDAEGAGIRLNVLLESLRTTAEPVTSKFSTAQNEVNAAIAVLADVDADVGYVILTSAQNQPFVTILDIPATAQHPFEPEDLAPTRALPAPESRAPYQPAEIFYQSTELPDRLRKWRQESASGSMGDVNGEIRFSPYTLQKLTDAHRVLSHETHTLGLAAAELFRRCERMVSEMRAQVDKVRELSNRVNSVTGEDEFPEQRPGEPEFVRGGRYKIESRIQQRQEKTLELKERVDRLRKKMRGLGGKELSAKERAFMDEVARLERSILPTPTPTTPAGLLKLGDSDPSDSLVLDEDQESIAARVKAAQDVYQQLIAQAATVQKTLEAAQAEAKRPTSSGTGASNFRQRKLEQVFALLERESALVDAVSERLEKLQAAIR</sequence>
<evidence type="ECO:0000256" key="5">
    <source>
        <dbReference type="ARBA" id="ARBA00023010"/>
    </source>
</evidence>
<feature type="region of interest" description="Disordered" evidence="8">
    <location>
        <begin position="22"/>
        <end position="43"/>
    </location>
</feature>
<dbReference type="GO" id="GO:0017056">
    <property type="term" value="F:structural constituent of nuclear pore"/>
    <property type="evidence" value="ECO:0007669"/>
    <property type="project" value="InterPro"/>
</dbReference>
<keyword evidence="3" id="KW-0509">mRNA transport</keyword>
<dbReference type="GO" id="GO:0000056">
    <property type="term" value="P:ribosomal small subunit export from nucleus"/>
    <property type="evidence" value="ECO:0007669"/>
    <property type="project" value="InterPro"/>
</dbReference>
<keyword evidence="2" id="KW-0813">Transport</keyword>
<evidence type="ECO:0000313" key="9">
    <source>
        <dbReference type="EMBL" id="SMQ48726.1"/>
    </source>
</evidence>
<comment type="subcellular location">
    <subcellularLocation>
        <location evidence="1">Nucleus</location>
        <location evidence="1">Nuclear pore complex</location>
    </subcellularLocation>
</comment>
<evidence type="ECO:0000256" key="7">
    <source>
        <dbReference type="ARBA" id="ARBA00023242"/>
    </source>
</evidence>
<dbReference type="EMBL" id="LT853694">
    <property type="protein sequence ID" value="SMQ48726.1"/>
    <property type="molecule type" value="Genomic_DNA"/>
</dbReference>
<keyword evidence="10" id="KW-1185">Reference proteome</keyword>
<dbReference type="GO" id="GO:0006606">
    <property type="term" value="P:protein import into nucleus"/>
    <property type="evidence" value="ECO:0007669"/>
    <property type="project" value="TreeGrafter"/>
</dbReference>
<organism evidence="9 10">
    <name type="scientific">Zymoseptoria tritici (strain ST99CH_3D7)</name>
    <dbReference type="NCBI Taxonomy" id="1276538"/>
    <lineage>
        <taxon>Eukaryota</taxon>
        <taxon>Fungi</taxon>
        <taxon>Dikarya</taxon>
        <taxon>Ascomycota</taxon>
        <taxon>Pezizomycotina</taxon>
        <taxon>Dothideomycetes</taxon>
        <taxon>Dothideomycetidae</taxon>
        <taxon>Mycosphaerellales</taxon>
        <taxon>Mycosphaerellaceae</taxon>
        <taxon>Zymoseptoria</taxon>
    </lineage>
</organism>
<dbReference type="GO" id="GO:0005643">
    <property type="term" value="C:nuclear pore"/>
    <property type="evidence" value="ECO:0007669"/>
    <property type="project" value="UniProtKB-SubCell"/>
</dbReference>
<reference evidence="9 10" key="1">
    <citation type="submission" date="2016-06" db="EMBL/GenBank/DDBJ databases">
        <authorList>
            <person name="Kjaerup R.B."/>
            <person name="Dalgaard T.S."/>
            <person name="Juul-Madsen H.R."/>
        </authorList>
    </citation>
    <scope>NUCLEOTIDE SEQUENCE [LARGE SCALE GENOMIC DNA]</scope>
</reference>